<feature type="compositionally biased region" description="Low complexity" evidence="1">
    <location>
        <begin position="114"/>
        <end position="148"/>
    </location>
</feature>
<evidence type="ECO:0000256" key="1">
    <source>
        <dbReference type="SAM" id="MobiDB-lite"/>
    </source>
</evidence>
<dbReference type="EMBL" id="BK015716">
    <property type="protein sequence ID" value="DAE21719.1"/>
    <property type="molecule type" value="Genomic_DNA"/>
</dbReference>
<evidence type="ECO:0000313" key="2">
    <source>
        <dbReference type="EMBL" id="DAE21719.1"/>
    </source>
</evidence>
<proteinExistence type="predicted"/>
<feature type="compositionally biased region" description="Low complexity" evidence="1">
    <location>
        <begin position="177"/>
        <end position="196"/>
    </location>
</feature>
<feature type="region of interest" description="Disordered" evidence="1">
    <location>
        <begin position="111"/>
        <end position="151"/>
    </location>
</feature>
<organism evidence="2">
    <name type="scientific">Podoviridae sp. ctaUh10</name>
    <dbReference type="NCBI Taxonomy" id="2826563"/>
    <lineage>
        <taxon>Viruses</taxon>
        <taxon>Duplodnaviria</taxon>
        <taxon>Heunggongvirae</taxon>
        <taxon>Uroviricota</taxon>
        <taxon>Caudoviricetes</taxon>
    </lineage>
</organism>
<accession>A0A8S5QR26</accession>
<protein>
    <submittedName>
        <fullName evidence="2">Lower collar protein</fullName>
    </submittedName>
</protein>
<reference evidence="2" key="1">
    <citation type="journal article" date="2021" name="Proc. Natl. Acad. Sci. U.S.A.">
        <title>A Catalog of Tens of Thousands of Viruses from Human Metagenomes Reveals Hidden Associations with Chronic Diseases.</title>
        <authorList>
            <person name="Tisza M.J."/>
            <person name="Buck C.B."/>
        </authorList>
    </citation>
    <scope>NUCLEOTIDE SEQUENCE</scope>
    <source>
        <strain evidence="2">CtaUh10</strain>
    </source>
</reference>
<feature type="region of interest" description="Disordered" evidence="1">
    <location>
        <begin position="169"/>
        <end position="216"/>
    </location>
</feature>
<name>A0A8S5QR26_9CAUD</name>
<sequence length="270" mass="30091">MVQDLSMYAVKDSMADYTLTLGNLIDRGYDTDEKLHLSAQYYPIFDETYRAKLNEKIVAHYALREIGSETPQMFVFYLGRTMREQMDYYNQLYLSAQRKFDPFITSDIRQTMDSTSTNESSGKSSGTQSNESTAHSTSDTTADNSSMTFNSEFPQTRIDDFKKFATSASQTDSLGNTHTATQQDSTATATSTSNTDYAHSSDKGNSTSHTLGTSGSQSQLLLDWRNTMLNIDMMVIGSLEDLFLGLWGSGDNMTNVPQLYSTSLAYNLGH</sequence>